<feature type="region of interest" description="Disordered" evidence="1">
    <location>
        <begin position="23"/>
        <end position="44"/>
    </location>
</feature>
<dbReference type="GO" id="GO:0010181">
    <property type="term" value="F:FMN binding"/>
    <property type="evidence" value="ECO:0007669"/>
    <property type="project" value="InterPro"/>
</dbReference>
<dbReference type="PROSITE" id="PS51257">
    <property type="entry name" value="PROKAR_LIPOPROTEIN"/>
    <property type="match status" value="1"/>
</dbReference>
<sequence>MKKVLLSLLCLVAITSMVACSKDKKGTEDGKTSETSNEAVTLTGTGKGFGGPITVTVKKEGDKIISVEAVGEKETEGIGTNAIDQLPNKIVEANSTDVDVVTSATVTSQGIIDAVNNALDPDKYPAPQE</sequence>
<dbReference type="RefSeq" id="WP_091688580.1">
    <property type="nucleotide sequence ID" value="NZ_BAABFM010000010.1"/>
</dbReference>
<dbReference type="Gene3D" id="3.90.1010.20">
    <property type="match status" value="1"/>
</dbReference>
<protein>
    <submittedName>
        <fullName evidence="4">FMN-binding domain-containing protein</fullName>
    </submittedName>
</protein>
<feature type="domain" description="FMN-binding" evidence="3">
    <location>
        <begin position="48"/>
        <end position="122"/>
    </location>
</feature>
<dbReference type="EMBL" id="FOWD01000046">
    <property type="protein sequence ID" value="SFO60676.1"/>
    <property type="molecule type" value="Genomic_DNA"/>
</dbReference>
<evidence type="ECO:0000313" key="4">
    <source>
        <dbReference type="EMBL" id="SFO60676.1"/>
    </source>
</evidence>
<feature type="compositionally biased region" description="Basic and acidic residues" evidence="1">
    <location>
        <begin position="23"/>
        <end position="32"/>
    </location>
</feature>
<dbReference type="AlphaFoldDB" id="A0A1I5IKH6"/>
<gene>
    <name evidence="4" type="ORF">SAMN04489757_14627</name>
</gene>
<keyword evidence="2" id="KW-0732">Signal</keyword>
<dbReference type="Proteomes" id="UP000198806">
    <property type="component" value="Unassembled WGS sequence"/>
</dbReference>
<dbReference type="InterPro" id="IPR007329">
    <property type="entry name" value="FMN-bd"/>
</dbReference>
<proteinExistence type="predicted"/>
<dbReference type="Pfam" id="PF04205">
    <property type="entry name" value="FMN_bind"/>
    <property type="match status" value="1"/>
</dbReference>
<dbReference type="STRING" id="1527.SAMN04489757_14627"/>
<keyword evidence="5" id="KW-1185">Reference proteome</keyword>
<evidence type="ECO:0000256" key="1">
    <source>
        <dbReference type="SAM" id="MobiDB-lite"/>
    </source>
</evidence>
<dbReference type="SMART" id="SM00900">
    <property type="entry name" value="FMN_bind"/>
    <property type="match status" value="1"/>
</dbReference>
<feature type="compositionally biased region" description="Polar residues" evidence="1">
    <location>
        <begin position="33"/>
        <end position="44"/>
    </location>
</feature>
<feature type="signal peptide" evidence="2">
    <location>
        <begin position="1"/>
        <end position="21"/>
    </location>
</feature>
<feature type="chain" id="PRO_5011578640" evidence="2">
    <location>
        <begin position="22"/>
        <end position="129"/>
    </location>
</feature>
<dbReference type="GO" id="GO:0016020">
    <property type="term" value="C:membrane"/>
    <property type="evidence" value="ECO:0007669"/>
    <property type="project" value="InterPro"/>
</dbReference>
<organism evidence="4 5">
    <name type="scientific">Anaerocolumna aminovalerica</name>
    <dbReference type="NCBI Taxonomy" id="1527"/>
    <lineage>
        <taxon>Bacteria</taxon>
        <taxon>Bacillati</taxon>
        <taxon>Bacillota</taxon>
        <taxon>Clostridia</taxon>
        <taxon>Lachnospirales</taxon>
        <taxon>Lachnospiraceae</taxon>
        <taxon>Anaerocolumna</taxon>
    </lineage>
</organism>
<accession>A0A1I5IKH6</accession>
<name>A0A1I5IKH6_9FIRM</name>
<evidence type="ECO:0000256" key="2">
    <source>
        <dbReference type="SAM" id="SignalP"/>
    </source>
</evidence>
<dbReference type="OrthoDB" id="9806724at2"/>
<reference evidence="4 5" key="1">
    <citation type="submission" date="2016-10" db="EMBL/GenBank/DDBJ databases">
        <authorList>
            <person name="de Groot N.N."/>
        </authorList>
    </citation>
    <scope>NUCLEOTIDE SEQUENCE [LARGE SCALE GENOMIC DNA]</scope>
    <source>
        <strain evidence="4 5">DSM 1283</strain>
    </source>
</reference>
<evidence type="ECO:0000313" key="5">
    <source>
        <dbReference type="Proteomes" id="UP000198806"/>
    </source>
</evidence>
<evidence type="ECO:0000259" key="3">
    <source>
        <dbReference type="SMART" id="SM00900"/>
    </source>
</evidence>